<proteinExistence type="inferred from homology"/>
<evidence type="ECO:0000256" key="3">
    <source>
        <dbReference type="ARBA" id="ARBA00022741"/>
    </source>
</evidence>
<dbReference type="Pfam" id="PF03133">
    <property type="entry name" value="TTL"/>
    <property type="match status" value="1"/>
</dbReference>
<dbReference type="Proteomes" id="UP000324907">
    <property type="component" value="Unassembled WGS sequence"/>
</dbReference>
<dbReference type="SUPFAM" id="SSF56059">
    <property type="entry name" value="Glutathione synthetase ATP-binding domain-like"/>
    <property type="match status" value="1"/>
</dbReference>
<organism evidence="7 8">
    <name type="scientific">Cafeteria roenbergensis</name>
    <name type="common">Marine flagellate</name>
    <dbReference type="NCBI Taxonomy" id="33653"/>
    <lineage>
        <taxon>Eukaryota</taxon>
        <taxon>Sar</taxon>
        <taxon>Stramenopiles</taxon>
        <taxon>Bigyra</taxon>
        <taxon>Opalozoa</taxon>
        <taxon>Bicosoecida</taxon>
        <taxon>Cafeteriaceae</taxon>
        <taxon>Cafeteria</taxon>
    </lineage>
</organism>
<comment type="caution">
    <text evidence="7">The sequence shown here is derived from an EMBL/GenBank/DDBJ whole genome shotgun (WGS) entry which is preliminary data.</text>
</comment>
<gene>
    <name evidence="7" type="ORF">FNF28_00814</name>
</gene>
<evidence type="ECO:0000313" key="7">
    <source>
        <dbReference type="EMBL" id="KAA0171323.1"/>
    </source>
</evidence>
<dbReference type="PANTHER" id="PTHR12241:SF39">
    <property type="entry name" value="TUBULIN POLYGLUTAMYLASE TTLL9-RELATED"/>
    <property type="match status" value="1"/>
</dbReference>
<dbReference type="GO" id="GO:0000226">
    <property type="term" value="P:microtubule cytoskeleton organization"/>
    <property type="evidence" value="ECO:0007669"/>
    <property type="project" value="TreeGrafter"/>
</dbReference>
<name>A0A5A8E0J4_CAFRO</name>
<evidence type="ECO:0000256" key="5">
    <source>
        <dbReference type="ARBA" id="ARBA00030445"/>
    </source>
</evidence>
<keyword evidence="4" id="KW-0067">ATP-binding</keyword>
<evidence type="ECO:0000256" key="6">
    <source>
        <dbReference type="SAM" id="MobiDB-lite"/>
    </source>
</evidence>
<dbReference type="AlphaFoldDB" id="A0A5A8E0J4"/>
<reference evidence="7 8" key="1">
    <citation type="submission" date="2019-07" db="EMBL/GenBank/DDBJ databases">
        <title>Genomes of Cafeteria roenbergensis.</title>
        <authorList>
            <person name="Fischer M.G."/>
            <person name="Hackl T."/>
            <person name="Roman M."/>
        </authorList>
    </citation>
    <scope>NUCLEOTIDE SEQUENCE [LARGE SCALE GENOMIC DNA]</scope>
    <source>
        <strain evidence="7 8">RCC970-E3</strain>
    </source>
</reference>
<feature type="region of interest" description="Disordered" evidence="6">
    <location>
        <begin position="413"/>
        <end position="487"/>
    </location>
</feature>
<dbReference type="PANTHER" id="PTHR12241">
    <property type="entry name" value="TUBULIN POLYGLUTAMYLASE"/>
    <property type="match status" value="1"/>
</dbReference>
<dbReference type="PROSITE" id="PS51221">
    <property type="entry name" value="TTL"/>
    <property type="match status" value="1"/>
</dbReference>
<dbReference type="GO" id="GO:0036064">
    <property type="term" value="C:ciliary basal body"/>
    <property type="evidence" value="ECO:0007669"/>
    <property type="project" value="TreeGrafter"/>
</dbReference>
<dbReference type="InterPro" id="IPR004344">
    <property type="entry name" value="TTL/TTLL_fam"/>
</dbReference>
<feature type="compositionally biased region" description="Low complexity" evidence="6">
    <location>
        <begin position="453"/>
        <end position="487"/>
    </location>
</feature>
<evidence type="ECO:0000256" key="1">
    <source>
        <dbReference type="ARBA" id="ARBA00006820"/>
    </source>
</evidence>
<dbReference type="GO" id="GO:0015631">
    <property type="term" value="F:tubulin binding"/>
    <property type="evidence" value="ECO:0007669"/>
    <property type="project" value="TreeGrafter"/>
</dbReference>
<dbReference type="GO" id="GO:0070740">
    <property type="term" value="F:tubulin-glutamic acid ligase activity"/>
    <property type="evidence" value="ECO:0007669"/>
    <property type="project" value="TreeGrafter"/>
</dbReference>
<dbReference type="Gene3D" id="3.30.470.20">
    <property type="entry name" value="ATP-grasp fold, B domain"/>
    <property type="match status" value="1"/>
</dbReference>
<evidence type="ECO:0000256" key="2">
    <source>
        <dbReference type="ARBA" id="ARBA00022598"/>
    </source>
</evidence>
<evidence type="ECO:0000256" key="4">
    <source>
        <dbReference type="ARBA" id="ARBA00022840"/>
    </source>
</evidence>
<feature type="compositionally biased region" description="Pro residues" evidence="6">
    <location>
        <begin position="418"/>
        <end position="427"/>
    </location>
</feature>
<keyword evidence="2" id="KW-0436">Ligase</keyword>
<sequence>MAAAAPAPVPFETRMHDGRLHRSRPEGPIRFRVGGVFRSNTIYDVMMKRGWKETESDDDWDMHWADREWVYEVFDAGHLMSWQRVNHFRNGRELCRKDLLVKNIKRAKRTLDKSGKPEEAARFDFCPVTFVLPGDYALFVEEFNRCAGTVWIMKPIGRAQGKGIFLFHKLSQISQWKSEHRWKPDTPGVETYVVQKYIPNPYLVGGKKFDMRMYALVTSFNPLKVYLHRSGFARFSASRYSSDLADIENAFVHLTNVAIQKTSTEYNADTGGKWDLQALKMFVAAKHGRAACDALFMGMQDIVVNSLLGVQKVMISDRHCFELYGYDLLFDDDLRPWLIEVNASPSLTANTRADYDTKFKMLSDLLDIVDLEGVRTGTERTVGGFDLIWDDGPVEPLRTELWTSMLGADFDRRLNPVPTRPAEPPAPAAAAAASSGPTGSSSAAGRRAGGGSSRSLASARRAAAAAAASSATAAGSSGTGSHRGSLR</sequence>
<feature type="compositionally biased region" description="Low complexity" evidence="6">
    <location>
        <begin position="428"/>
        <end position="446"/>
    </location>
</feature>
<evidence type="ECO:0000313" key="8">
    <source>
        <dbReference type="Proteomes" id="UP000324907"/>
    </source>
</evidence>
<protein>
    <recommendedName>
        <fullName evidence="5">Tubulin--tyrosine ligase-like protein 9</fullName>
    </recommendedName>
</protein>
<dbReference type="GO" id="GO:0005524">
    <property type="term" value="F:ATP binding"/>
    <property type="evidence" value="ECO:0007669"/>
    <property type="project" value="UniProtKB-KW"/>
</dbReference>
<comment type="similarity">
    <text evidence="1">Belongs to the tubulin--tyrosine ligase family.</text>
</comment>
<accession>A0A5A8E0J4</accession>
<keyword evidence="3" id="KW-0547">Nucleotide-binding</keyword>
<dbReference type="EMBL" id="VLTL01000007">
    <property type="protein sequence ID" value="KAA0171323.1"/>
    <property type="molecule type" value="Genomic_DNA"/>
</dbReference>